<evidence type="ECO:0000259" key="2">
    <source>
        <dbReference type="Pfam" id="PF00931"/>
    </source>
</evidence>
<protein>
    <recommendedName>
        <fullName evidence="2">NB-ARC domain-containing protein</fullName>
    </recommendedName>
</protein>
<keyword evidence="4" id="KW-1185">Reference proteome</keyword>
<evidence type="ECO:0000256" key="1">
    <source>
        <dbReference type="PROSITE-ProRule" id="PRU00339"/>
    </source>
</evidence>
<dbReference type="Pfam" id="PF13424">
    <property type="entry name" value="TPR_12"/>
    <property type="match status" value="1"/>
</dbReference>
<dbReference type="SUPFAM" id="SSF52540">
    <property type="entry name" value="P-loop containing nucleoside triphosphate hydrolases"/>
    <property type="match status" value="1"/>
</dbReference>
<dbReference type="Pfam" id="PF00931">
    <property type="entry name" value="NB-ARC"/>
    <property type="match status" value="1"/>
</dbReference>
<proteinExistence type="predicted"/>
<dbReference type="EMBL" id="CALNXI010000236">
    <property type="protein sequence ID" value="CAH3022852.1"/>
    <property type="molecule type" value="Genomic_DNA"/>
</dbReference>
<gene>
    <name evidence="3" type="ORF">PEVE_00017092</name>
</gene>
<sequence length="620" mass="70423">MRPRQGIQLVVSGFCDSFNLIQNIFFFFILGQLTSPGFYNVDPTLPSKGTHFTGREAVVQEIVQKLTQDPNPSCIIIIVGIPAIGKTEVAIHVSHLLQEKHKKPVKFIEQKQKLSEVCSEILRKITPLAPRLLESHNMVSIAKRRLKELDEKKVIVLDNVEGIQQQGKQFDNFLEYVGRHAPRVQLIITTREDVGFHSPGLHKVCLDGLDPESSAKLLQDLAPNCEKQYIKELGKLSGGIWLVLANFAALLEVGFSPEVLVAWLKENPIQLLKTHASVVYDMLRQFLLSMSEIFKASLVSLSVFPSVFSVEDMEVVFGDKLESQAVENIMIRRSLLHRIDNEKLVLHPLVREFLKAERELLNMDDVGKEAQDKFNQHYLELFKTLSEQFIRKKWSQNAISTFRREKGNILEMFKNFLQRGGDNKETESCIDFANSSIVLDFLASILHPPCECVKLYERCYHIAEASNDNRRLADSLSSLGFLGLYQEGHQGFSYDTLEKLHLAYAMRTNLYGEACARTISNLGLCYTLQGEVERGFRLIQRAIDLRKELGVRLYVAAGYCDLGNAHRASGDHKQAINIWKTETLPVYKDELGDHPWTASILRFIGSSYWCLVKSESPILE</sequence>
<dbReference type="SUPFAM" id="SSF48452">
    <property type="entry name" value="TPR-like"/>
    <property type="match status" value="1"/>
</dbReference>
<dbReference type="InterPro" id="IPR019734">
    <property type="entry name" value="TPR_rpt"/>
</dbReference>
<dbReference type="InterPro" id="IPR002182">
    <property type="entry name" value="NB-ARC"/>
</dbReference>
<name>A0ABN8M3F1_9CNID</name>
<dbReference type="Proteomes" id="UP001159427">
    <property type="component" value="Unassembled WGS sequence"/>
</dbReference>
<dbReference type="Gene3D" id="1.25.40.10">
    <property type="entry name" value="Tetratricopeptide repeat domain"/>
    <property type="match status" value="1"/>
</dbReference>
<accession>A0ABN8M3F1</accession>
<dbReference type="InterPro" id="IPR027417">
    <property type="entry name" value="P-loop_NTPase"/>
</dbReference>
<evidence type="ECO:0000313" key="4">
    <source>
        <dbReference type="Proteomes" id="UP001159427"/>
    </source>
</evidence>
<dbReference type="PANTHER" id="PTHR47691:SF3">
    <property type="entry name" value="HTH-TYPE TRANSCRIPTIONAL REGULATOR RV0890C-RELATED"/>
    <property type="match status" value="1"/>
</dbReference>
<keyword evidence="1" id="KW-0802">TPR repeat</keyword>
<feature type="domain" description="NB-ARC" evidence="2">
    <location>
        <begin position="56"/>
        <end position="220"/>
    </location>
</feature>
<comment type="caution">
    <text evidence="3">The sequence shown here is derived from an EMBL/GenBank/DDBJ whole genome shotgun (WGS) entry which is preliminary data.</text>
</comment>
<dbReference type="PROSITE" id="PS50005">
    <property type="entry name" value="TPR"/>
    <property type="match status" value="1"/>
</dbReference>
<dbReference type="PANTHER" id="PTHR47691">
    <property type="entry name" value="REGULATOR-RELATED"/>
    <property type="match status" value="1"/>
</dbReference>
<organism evidence="3 4">
    <name type="scientific">Porites evermanni</name>
    <dbReference type="NCBI Taxonomy" id="104178"/>
    <lineage>
        <taxon>Eukaryota</taxon>
        <taxon>Metazoa</taxon>
        <taxon>Cnidaria</taxon>
        <taxon>Anthozoa</taxon>
        <taxon>Hexacorallia</taxon>
        <taxon>Scleractinia</taxon>
        <taxon>Fungiina</taxon>
        <taxon>Poritidae</taxon>
        <taxon>Porites</taxon>
    </lineage>
</organism>
<evidence type="ECO:0000313" key="3">
    <source>
        <dbReference type="EMBL" id="CAH3022852.1"/>
    </source>
</evidence>
<reference evidence="3 4" key="1">
    <citation type="submission" date="2022-05" db="EMBL/GenBank/DDBJ databases">
        <authorList>
            <consortium name="Genoscope - CEA"/>
            <person name="William W."/>
        </authorList>
    </citation>
    <scope>NUCLEOTIDE SEQUENCE [LARGE SCALE GENOMIC DNA]</scope>
</reference>
<dbReference type="Gene3D" id="3.40.50.300">
    <property type="entry name" value="P-loop containing nucleotide triphosphate hydrolases"/>
    <property type="match status" value="1"/>
</dbReference>
<feature type="repeat" description="TPR" evidence="1">
    <location>
        <begin position="516"/>
        <end position="549"/>
    </location>
</feature>
<dbReference type="InterPro" id="IPR011990">
    <property type="entry name" value="TPR-like_helical_dom_sf"/>
</dbReference>